<feature type="region of interest" description="Disordered" evidence="1">
    <location>
        <begin position="1"/>
        <end position="39"/>
    </location>
</feature>
<evidence type="ECO:0000313" key="3">
    <source>
        <dbReference type="Proteomes" id="UP001497480"/>
    </source>
</evidence>
<keyword evidence="3" id="KW-1185">Reference proteome</keyword>
<dbReference type="EMBL" id="CAXHTB010000011">
    <property type="protein sequence ID" value="CAL0314978.1"/>
    <property type="molecule type" value="Genomic_DNA"/>
</dbReference>
<feature type="compositionally biased region" description="Basic and acidic residues" evidence="1">
    <location>
        <begin position="81"/>
        <end position="94"/>
    </location>
</feature>
<evidence type="ECO:0000313" key="2">
    <source>
        <dbReference type="EMBL" id="CAL0314978.1"/>
    </source>
</evidence>
<name>A0AAV1X1I6_LUPLU</name>
<feature type="compositionally biased region" description="Basic and acidic residues" evidence="1">
    <location>
        <begin position="1"/>
        <end position="26"/>
    </location>
</feature>
<protein>
    <submittedName>
        <fullName evidence="2">Uncharacterized protein</fullName>
    </submittedName>
</protein>
<feature type="compositionally biased region" description="Polar residues" evidence="1">
    <location>
        <begin position="27"/>
        <end position="39"/>
    </location>
</feature>
<accession>A0AAV1X1I6</accession>
<dbReference type="Proteomes" id="UP001497480">
    <property type="component" value="Unassembled WGS sequence"/>
</dbReference>
<evidence type="ECO:0000256" key="1">
    <source>
        <dbReference type="SAM" id="MobiDB-lite"/>
    </source>
</evidence>
<organism evidence="2 3">
    <name type="scientific">Lupinus luteus</name>
    <name type="common">European yellow lupine</name>
    <dbReference type="NCBI Taxonomy" id="3873"/>
    <lineage>
        <taxon>Eukaryota</taxon>
        <taxon>Viridiplantae</taxon>
        <taxon>Streptophyta</taxon>
        <taxon>Embryophyta</taxon>
        <taxon>Tracheophyta</taxon>
        <taxon>Spermatophyta</taxon>
        <taxon>Magnoliopsida</taxon>
        <taxon>eudicotyledons</taxon>
        <taxon>Gunneridae</taxon>
        <taxon>Pentapetalae</taxon>
        <taxon>rosids</taxon>
        <taxon>fabids</taxon>
        <taxon>Fabales</taxon>
        <taxon>Fabaceae</taxon>
        <taxon>Papilionoideae</taxon>
        <taxon>50 kb inversion clade</taxon>
        <taxon>genistoids sensu lato</taxon>
        <taxon>core genistoids</taxon>
        <taxon>Genisteae</taxon>
        <taxon>Lupinus</taxon>
    </lineage>
</organism>
<dbReference type="AlphaFoldDB" id="A0AAV1X1I6"/>
<sequence>MPFFHESRYTRSQEACEHIQPTREGTRTVNLQSENPPSITMLTSAGSNASTWSVLIDPQPEERGSSARCRILNFLSGQHGHKYEGDHSKGERRNRAPLGC</sequence>
<gene>
    <name evidence="2" type="ORF">LLUT_LOCUS16038</name>
</gene>
<reference evidence="2 3" key="1">
    <citation type="submission" date="2024-03" db="EMBL/GenBank/DDBJ databases">
        <authorList>
            <person name="Martinez-Hernandez J."/>
        </authorList>
    </citation>
    <scope>NUCLEOTIDE SEQUENCE [LARGE SCALE GENOMIC DNA]</scope>
</reference>
<feature type="region of interest" description="Disordered" evidence="1">
    <location>
        <begin position="79"/>
        <end position="100"/>
    </location>
</feature>
<comment type="caution">
    <text evidence="2">The sequence shown here is derived from an EMBL/GenBank/DDBJ whole genome shotgun (WGS) entry which is preliminary data.</text>
</comment>
<proteinExistence type="predicted"/>